<reference evidence="8 9" key="1">
    <citation type="submission" date="2017-06" db="EMBL/GenBank/DDBJ databases">
        <title>Neisseria chenwenguii sp. nov., isolated from the intestinal contents of Tibetan Plateau Pika in Yushu, Qinghai Province, China.</title>
        <authorList>
            <person name="Zhang G."/>
        </authorList>
    </citation>
    <scope>NUCLEOTIDE SEQUENCE [LARGE SCALE GENOMIC DNA]</scope>
    <source>
        <strain evidence="8 9">10023</strain>
    </source>
</reference>
<evidence type="ECO:0000256" key="3">
    <source>
        <dbReference type="ARBA" id="ARBA00022989"/>
    </source>
</evidence>
<keyword evidence="9" id="KW-1185">Reference proteome</keyword>
<feature type="domain" description="O-antigen ligase-related" evidence="6">
    <location>
        <begin position="212"/>
        <end position="368"/>
    </location>
</feature>
<organism evidence="8 9">
    <name type="scientific">Neisseria chenwenguii</name>
    <dbReference type="NCBI Taxonomy" id="1853278"/>
    <lineage>
        <taxon>Bacteria</taxon>
        <taxon>Pseudomonadati</taxon>
        <taxon>Pseudomonadota</taxon>
        <taxon>Betaproteobacteria</taxon>
        <taxon>Neisseriales</taxon>
        <taxon>Neisseriaceae</taxon>
        <taxon>Neisseria</taxon>
    </lineage>
</organism>
<keyword evidence="2 5" id="KW-0812">Transmembrane</keyword>
<evidence type="ECO:0000256" key="1">
    <source>
        <dbReference type="ARBA" id="ARBA00004141"/>
    </source>
</evidence>
<protein>
    <submittedName>
        <fullName evidence="8">Polymerase</fullName>
    </submittedName>
</protein>
<feature type="transmembrane region" description="Helical" evidence="5">
    <location>
        <begin position="20"/>
        <end position="38"/>
    </location>
</feature>
<dbReference type="Pfam" id="PF04932">
    <property type="entry name" value="Wzy_C"/>
    <property type="match status" value="1"/>
</dbReference>
<evidence type="ECO:0000256" key="5">
    <source>
        <dbReference type="SAM" id="Phobius"/>
    </source>
</evidence>
<feature type="transmembrane region" description="Helical" evidence="5">
    <location>
        <begin position="204"/>
        <end position="221"/>
    </location>
</feature>
<dbReference type="GO" id="GO:0016020">
    <property type="term" value="C:membrane"/>
    <property type="evidence" value="ECO:0007669"/>
    <property type="project" value="UniProtKB-SubCell"/>
</dbReference>
<evidence type="ECO:0000256" key="2">
    <source>
        <dbReference type="ARBA" id="ARBA00022692"/>
    </source>
</evidence>
<dbReference type="AlphaFoldDB" id="A0A220S5L0"/>
<dbReference type="Proteomes" id="UP000198238">
    <property type="component" value="Chromosome"/>
</dbReference>
<feature type="transmembrane region" description="Helical" evidence="5">
    <location>
        <begin position="133"/>
        <end position="152"/>
    </location>
</feature>
<dbReference type="InterPro" id="IPR051533">
    <property type="entry name" value="WaaL-like"/>
</dbReference>
<dbReference type="InterPro" id="IPR021797">
    <property type="entry name" value="Wzy_C_2"/>
</dbReference>
<evidence type="ECO:0000313" key="9">
    <source>
        <dbReference type="Proteomes" id="UP000198238"/>
    </source>
</evidence>
<evidence type="ECO:0000259" key="7">
    <source>
        <dbReference type="Pfam" id="PF11846"/>
    </source>
</evidence>
<dbReference type="KEGG" id="nei:BG910_08320"/>
<evidence type="ECO:0000256" key="4">
    <source>
        <dbReference type="ARBA" id="ARBA00023136"/>
    </source>
</evidence>
<proteinExistence type="predicted"/>
<dbReference type="PANTHER" id="PTHR37422:SF21">
    <property type="entry name" value="EXOQ-LIKE PROTEIN"/>
    <property type="match status" value="1"/>
</dbReference>
<dbReference type="InterPro" id="IPR007016">
    <property type="entry name" value="O-antigen_ligase-rel_domated"/>
</dbReference>
<dbReference type="RefSeq" id="WP_089037200.1">
    <property type="nucleotide sequence ID" value="NZ_CP022278.1"/>
</dbReference>
<feature type="transmembrane region" description="Helical" evidence="5">
    <location>
        <begin position="255"/>
        <end position="274"/>
    </location>
</feature>
<feature type="transmembrane region" description="Helical" evidence="5">
    <location>
        <begin position="352"/>
        <end position="375"/>
    </location>
</feature>
<dbReference type="EMBL" id="CP022278">
    <property type="protein sequence ID" value="ASK28515.1"/>
    <property type="molecule type" value="Genomic_DNA"/>
</dbReference>
<feature type="transmembrane region" description="Helical" evidence="5">
    <location>
        <begin position="447"/>
        <end position="464"/>
    </location>
</feature>
<name>A0A220S5L0_9NEIS</name>
<feature type="transmembrane region" description="Helical" evidence="5">
    <location>
        <begin position="44"/>
        <end position="66"/>
    </location>
</feature>
<feature type="transmembrane region" description="Helical" evidence="5">
    <location>
        <begin position="183"/>
        <end position="199"/>
    </location>
</feature>
<feature type="transmembrane region" description="Helical" evidence="5">
    <location>
        <begin position="387"/>
        <end position="404"/>
    </location>
</feature>
<sequence>MFQKFSDGSSSVWNERFLPLWFCFIWINIAPFLSLYRTGPLSSFYLEAGSLTGAALLVLVTAYCGLLNVKFSAAAKCLLVLAAFWWAQARLMNLTYPGMNDMVVWTFIILALAAWACRGWIAEYGQERAVTIFAWTLLFGALAQAVIAVLQFNGLSGTGLLRGITAYANKDGISGQLGQRNHLGHYLMWGTLSAAYLWAQRKMPAWLGFLLVAGLAGVMGLVNSRTILTYVIGVGLLLPFWRWRAGREANRLTAVMLFAVLAVFFFQFSMGHILEWLGNGSYETAVERVGTSSFEGSARQIEAKKAWLAFQTAPFFGHGWNSYALQSFLVNAEQQNYANNILGVLFTHAHNIVLNLLAEMGLVGTLLVAACILTAVWRMLSRPNHPASLLLLATMTVSMCHSMLEYPLWYIYFLTPFCLMLSLSPAQQQDVSDGLMQAKLRNLGGGLLALGIIAGILQLGWTYTNLTEYSQQQKTDTAVKIQQKISGLKQIAADSPILRYYAELGLARHFSPTDNTINPVAEKAALAALTYRPYANAHQVGLYYQRQGKTAEARKWMQAMYYYYPYHIPYYQTQIAAHPALQPLAAEADVQCQTAYGKFLRFEKLKKITCTAAVSKAK</sequence>
<evidence type="ECO:0000259" key="6">
    <source>
        <dbReference type="Pfam" id="PF04932"/>
    </source>
</evidence>
<evidence type="ECO:0000313" key="8">
    <source>
        <dbReference type="EMBL" id="ASK28515.1"/>
    </source>
</evidence>
<keyword evidence="3 5" id="KW-1133">Transmembrane helix</keyword>
<feature type="transmembrane region" description="Helical" evidence="5">
    <location>
        <begin position="102"/>
        <end position="121"/>
    </location>
</feature>
<gene>
    <name evidence="8" type="ORF">BG910_08320</name>
</gene>
<accession>A0A220S5L0</accession>
<dbReference type="Pfam" id="PF11846">
    <property type="entry name" value="Wzy_C_2"/>
    <property type="match status" value="1"/>
</dbReference>
<dbReference type="PANTHER" id="PTHR37422">
    <property type="entry name" value="TEICHURONIC ACID BIOSYNTHESIS PROTEIN TUAE"/>
    <property type="match status" value="1"/>
</dbReference>
<feature type="transmembrane region" description="Helical" evidence="5">
    <location>
        <begin position="227"/>
        <end position="243"/>
    </location>
</feature>
<comment type="subcellular location">
    <subcellularLocation>
        <location evidence="1">Membrane</location>
        <topology evidence="1">Multi-pass membrane protein</topology>
    </subcellularLocation>
</comment>
<feature type="domain" description="Virulence factor membrane-bound polymerase C-terminal" evidence="7">
    <location>
        <begin position="390"/>
        <end position="565"/>
    </location>
</feature>
<keyword evidence="4 5" id="KW-0472">Membrane</keyword>